<sequence length="408" mass="41836">MLSRRGALLLAAGGLAQLSLPPATAARPATARGAGPAELSALLAARADAVRTRDPAAAAAGSTAAGRPAVAELLSRTAAVPLAGLAYRVTSAGPPDAAGRAVVRAELAVRIAGYDEYPVLFPRRLELAREGGVWRVGREEPDGGAAPLWDLGGAEAVAGAHCLVLATAGGAVRPAALVEVADRAVPAVSAVWGGDWAGRLLLELPAGQEQFARLLDVPPADWADMAAVTTAAAGAPSHTPADRVLVNPEAFTRLSDLGRQVVTTHEATHVATRADTRPWTPLWLSEGAADWTGYLGTGRTTRQIAPELARDVAAGRVPTALPADADFTAGAAGIAQAYELSWLACDLIATRYGPQRLVALYRAVAAAGPGAGREAQLDQVLRAELGTGLAAFTARWSEEIRTRLSGTG</sequence>
<dbReference type="GeneID" id="95355616"/>
<feature type="chain" id="PRO_5038138521" description="Peptidase MA-like domain-containing protein" evidence="1">
    <location>
        <begin position="26"/>
        <end position="408"/>
    </location>
</feature>
<proteinExistence type="predicted"/>
<accession>A0A919G4H3</accession>
<dbReference type="EMBL" id="BNBO01000035">
    <property type="protein sequence ID" value="GHH77963.1"/>
    <property type="molecule type" value="Genomic_DNA"/>
</dbReference>
<dbReference type="Proteomes" id="UP000617734">
    <property type="component" value="Unassembled WGS sequence"/>
</dbReference>
<gene>
    <name evidence="2" type="ORF">GCM10018781_52490</name>
</gene>
<name>A0A919G4H3_9ACTN</name>
<evidence type="ECO:0008006" key="4">
    <source>
        <dbReference type="Google" id="ProtNLM"/>
    </source>
</evidence>
<evidence type="ECO:0000313" key="3">
    <source>
        <dbReference type="Proteomes" id="UP000617734"/>
    </source>
</evidence>
<evidence type="ECO:0000313" key="2">
    <source>
        <dbReference type="EMBL" id="GHH77963.1"/>
    </source>
</evidence>
<organism evidence="2 3">
    <name type="scientific">Kitasatospora indigofera</name>
    <dbReference type="NCBI Taxonomy" id="67307"/>
    <lineage>
        <taxon>Bacteria</taxon>
        <taxon>Bacillati</taxon>
        <taxon>Actinomycetota</taxon>
        <taxon>Actinomycetes</taxon>
        <taxon>Kitasatosporales</taxon>
        <taxon>Streptomycetaceae</taxon>
        <taxon>Kitasatospora</taxon>
    </lineage>
</organism>
<dbReference type="AlphaFoldDB" id="A0A919G4H3"/>
<feature type="signal peptide" evidence="1">
    <location>
        <begin position="1"/>
        <end position="25"/>
    </location>
</feature>
<keyword evidence="1" id="KW-0732">Signal</keyword>
<keyword evidence="3" id="KW-1185">Reference proteome</keyword>
<reference evidence="2" key="1">
    <citation type="journal article" date="2014" name="Int. J. Syst. Evol. Microbiol.">
        <title>Complete genome sequence of Corynebacterium casei LMG S-19264T (=DSM 44701T), isolated from a smear-ripened cheese.</title>
        <authorList>
            <consortium name="US DOE Joint Genome Institute (JGI-PGF)"/>
            <person name="Walter F."/>
            <person name="Albersmeier A."/>
            <person name="Kalinowski J."/>
            <person name="Ruckert C."/>
        </authorList>
    </citation>
    <scope>NUCLEOTIDE SEQUENCE</scope>
    <source>
        <strain evidence="2">JCM 4646</strain>
    </source>
</reference>
<comment type="caution">
    <text evidence="2">The sequence shown here is derived from an EMBL/GenBank/DDBJ whole genome shotgun (WGS) entry which is preliminary data.</text>
</comment>
<dbReference type="PROSITE" id="PS51318">
    <property type="entry name" value="TAT"/>
    <property type="match status" value="1"/>
</dbReference>
<dbReference type="RefSeq" id="WP_190213382.1">
    <property type="nucleotide sequence ID" value="NZ_BNBO01000035.1"/>
</dbReference>
<protein>
    <recommendedName>
        <fullName evidence="4">Peptidase MA-like domain-containing protein</fullName>
    </recommendedName>
</protein>
<dbReference type="InterPro" id="IPR006311">
    <property type="entry name" value="TAT_signal"/>
</dbReference>
<reference evidence="2" key="2">
    <citation type="submission" date="2020-09" db="EMBL/GenBank/DDBJ databases">
        <authorList>
            <person name="Sun Q."/>
            <person name="Ohkuma M."/>
        </authorList>
    </citation>
    <scope>NUCLEOTIDE SEQUENCE</scope>
    <source>
        <strain evidence="2">JCM 4646</strain>
    </source>
</reference>
<evidence type="ECO:0000256" key="1">
    <source>
        <dbReference type="SAM" id="SignalP"/>
    </source>
</evidence>